<evidence type="ECO:0000313" key="13">
    <source>
        <dbReference type="Ensembl" id="ENSMMUP00000045039.2"/>
    </source>
</evidence>
<dbReference type="GeneTree" id="ENSGT00940000161751"/>
<reference evidence="13" key="2">
    <citation type="submission" date="2019-01" db="EMBL/GenBank/DDBJ databases">
        <authorList>
            <person name="Graves T."/>
            <person name="Eichler E.E."/>
            <person name="Wilson R.K."/>
        </authorList>
    </citation>
    <scope>NUCLEOTIDE SEQUENCE [LARGE SCALE GENOMIC DNA]</scope>
    <source>
        <strain evidence="13">17573</strain>
    </source>
</reference>
<dbReference type="Pfam" id="PF00048">
    <property type="entry name" value="IL8"/>
    <property type="match status" value="1"/>
</dbReference>
<keyword evidence="9" id="KW-0395">Inflammatory response</keyword>
<keyword evidence="6" id="KW-0732">Signal</keyword>
<keyword evidence="3" id="KW-0145">Chemotaxis</keyword>
<dbReference type="GO" id="GO:0008009">
    <property type="term" value="F:chemokine activity"/>
    <property type="evidence" value="ECO:0000318"/>
    <property type="project" value="GO_Central"/>
</dbReference>
<keyword evidence="5" id="KW-0964">Secreted</keyword>
<dbReference type="InterPro" id="IPR001811">
    <property type="entry name" value="Chemokine_IL8-like_dom"/>
</dbReference>
<dbReference type="VEuPathDB" id="HostDB:ENSMMUG00000043801"/>
<comment type="similarity">
    <text evidence="2">Belongs to the intercrine alpha (chemokine CxC) family.</text>
</comment>
<evidence type="ECO:0000256" key="6">
    <source>
        <dbReference type="ARBA" id="ARBA00022729"/>
    </source>
</evidence>
<dbReference type="STRING" id="9544.ENSMMUP00000045039"/>
<dbReference type="PANTHER" id="PTHR12015:SF210">
    <property type="entry name" value="C-X-C MOTIF CHEMOKINE 9"/>
    <property type="match status" value="1"/>
</dbReference>
<keyword evidence="11" id="KW-0812">Transmembrane</keyword>
<dbReference type="SMART" id="SM00199">
    <property type="entry name" value="SCY"/>
    <property type="match status" value="1"/>
</dbReference>
<dbReference type="FunCoup" id="A0A1D5QAH1">
    <property type="interactions" value="689"/>
</dbReference>
<reference evidence="14" key="1">
    <citation type="journal article" date="2007" name="Science">
        <title>Evolutionary and biomedical insights from the rhesus macaque genome.</title>
        <authorList>
            <person name="Gibbs R.A."/>
            <person name="Rogers J."/>
            <person name="Katze M.G."/>
            <person name="Bumgarner R."/>
            <person name="Weinstock G.M."/>
            <person name="Mardis E.R."/>
            <person name="Remington K.A."/>
            <person name="Strausberg R.L."/>
            <person name="Venter J.C."/>
            <person name="Wilson R.K."/>
            <person name="Batzer M.A."/>
            <person name="Bustamante C.D."/>
            <person name="Eichler E.E."/>
            <person name="Hahn M.W."/>
            <person name="Hardison R.C."/>
            <person name="Makova K.D."/>
            <person name="Miller W."/>
            <person name="Milosavljevic A."/>
            <person name="Palermo R.E."/>
            <person name="Siepel A."/>
            <person name="Sikela J.M."/>
            <person name="Attaway T."/>
            <person name="Bell S."/>
            <person name="Bernard K.E."/>
            <person name="Buhay C.J."/>
            <person name="Chandrabose M.N."/>
            <person name="Dao M."/>
            <person name="Davis C."/>
            <person name="Delehaunty K.D."/>
            <person name="Ding Y."/>
            <person name="Dinh H.H."/>
            <person name="Dugan-Rocha S."/>
            <person name="Fulton L.A."/>
            <person name="Gabisi R.A."/>
            <person name="Garner T.T."/>
            <person name="Godfrey J."/>
            <person name="Hawes A.C."/>
            <person name="Hernandez J."/>
            <person name="Hines S."/>
            <person name="Holder M."/>
            <person name="Hume J."/>
            <person name="Jhangiani S.N."/>
            <person name="Joshi V."/>
            <person name="Khan Z.M."/>
            <person name="Kirkness E.F."/>
            <person name="Cree A."/>
            <person name="Fowler R.G."/>
            <person name="Lee S."/>
            <person name="Lewis L.R."/>
            <person name="Li Z."/>
            <person name="Liu Y.-S."/>
            <person name="Moore S.M."/>
            <person name="Muzny D."/>
            <person name="Nazareth L.V."/>
            <person name="Ngo D.N."/>
            <person name="Okwuonu G.O."/>
            <person name="Pai G."/>
            <person name="Parker D."/>
            <person name="Paul H.A."/>
            <person name="Pfannkoch C."/>
            <person name="Pohl C.S."/>
            <person name="Rogers Y.-H.C."/>
            <person name="Ruiz S.J."/>
            <person name="Sabo A."/>
            <person name="Santibanez J."/>
            <person name="Schneider B.W."/>
            <person name="Smith S.M."/>
            <person name="Sodergren E."/>
            <person name="Svatek A.F."/>
            <person name="Utterback T.R."/>
            <person name="Vattathil S."/>
            <person name="Warren W."/>
            <person name="White C.S."/>
            <person name="Chinwalla A.T."/>
            <person name="Feng Y."/>
            <person name="Halpern A.L."/>
            <person name="Hillier L.W."/>
            <person name="Huang X."/>
            <person name="Minx P."/>
            <person name="Nelson J.O."/>
            <person name="Pepin K.H."/>
            <person name="Qin X."/>
            <person name="Sutton G.G."/>
            <person name="Venter E."/>
            <person name="Walenz B.P."/>
            <person name="Wallis J.W."/>
            <person name="Worley K.C."/>
            <person name="Yang S.-P."/>
            <person name="Jones S.M."/>
            <person name="Marra M.A."/>
            <person name="Rocchi M."/>
            <person name="Schein J.E."/>
            <person name="Baertsch R."/>
            <person name="Clarke L."/>
            <person name="Csuros M."/>
            <person name="Glasscock J."/>
            <person name="Harris R.A."/>
            <person name="Havlak P."/>
            <person name="Jackson A.R."/>
            <person name="Jiang H."/>
            <person name="Liu Y."/>
            <person name="Messina D.N."/>
            <person name="Shen Y."/>
            <person name="Song H.X.-Z."/>
            <person name="Wylie T."/>
            <person name="Zhang L."/>
            <person name="Birney E."/>
            <person name="Han K."/>
            <person name="Konkel M.K."/>
            <person name="Lee J."/>
            <person name="Smit A.F.A."/>
            <person name="Ullmer B."/>
            <person name="Wang H."/>
            <person name="Xing J."/>
            <person name="Burhans R."/>
            <person name="Cheng Z."/>
            <person name="Karro J.E."/>
            <person name="Ma J."/>
            <person name="Raney B."/>
            <person name="She X."/>
            <person name="Cox M.J."/>
            <person name="Demuth J.P."/>
            <person name="Dumas L.J."/>
            <person name="Han S.-G."/>
            <person name="Hopkins J."/>
            <person name="Karimpour-Fard A."/>
            <person name="Kim Y.H."/>
            <person name="Pollack J.R."/>
            <person name="Vinar T."/>
            <person name="Addo-Quaye C."/>
            <person name="Degenhardt J."/>
            <person name="Denby A."/>
            <person name="Hubisz M.J."/>
            <person name="Indap A."/>
            <person name="Kosiol C."/>
            <person name="Lahn B.T."/>
            <person name="Lawson H.A."/>
            <person name="Marklein A."/>
            <person name="Nielsen R."/>
            <person name="Vallender E.J."/>
            <person name="Clark A.G."/>
            <person name="Ferguson B."/>
            <person name="Hernandez R.D."/>
            <person name="Hirani K."/>
            <person name="Kehrer-Sawatzki H."/>
            <person name="Kolb J."/>
            <person name="Patil S."/>
            <person name="Pu L.-L."/>
            <person name="Ren Y."/>
            <person name="Smith D.G."/>
            <person name="Wheeler D.A."/>
            <person name="Schenck I."/>
            <person name="Ball E.V."/>
            <person name="Chen R."/>
            <person name="Cooper D.N."/>
            <person name="Giardine B."/>
            <person name="Hsu F."/>
            <person name="Kent W.J."/>
            <person name="Lesk A."/>
            <person name="Nelson D.L."/>
            <person name="O'brien W.E."/>
            <person name="Pruefer K."/>
            <person name="Stenson P.D."/>
            <person name="Wallace J.C."/>
            <person name="Ke H."/>
            <person name="Liu X.-M."/>
            <person name="Wang P."/>
            <person name="Xiang A.P."/>
            <person name="Yang F."/>
            <person name="Barber G.P."/>
            <person name="Haussler D."/>
            <person name="Karolchik D."/>
            <person name="Kern A.D."/>
            <person name="Kuhn R.M."/>
            <person name="Smith K.E."/>
            <person name="Zwieg A.S."/>
        </authorList>
    </citation>
    <scope>NUCLEOTIDE SEQUENCE [LARGE SCALE GENOMIC DNA]</scope>
    <source>
        <strain evidence="14">17573</strain>
    </source>
</reference>
<evidence type="ECO:0000313" key="15">
    <source>
        <dbReference type="VGNC" id="VGNC:100215"/>
    </source>
</evidence>
<evidence type="ECO:0000259" key="12">
    <source>
        <dbReference type="SMART" id="SM00199"/>
    </source>
</evidence>
<dbReference type="InterPro" id="IPR039809">
    <property type="entry name" value="Chemokine_b/g/d"/>
</dbReference>
<evidence type="ECO:0000256" key="9">
    <source>
        <dbReference type="ARBA" id="ARBA00023198"/>
    </source>
</evidence>
<evidence type="ECO:0000256" key="4">
    <source>
        <dbReference type="ARBA" id="ARBA00022514"/>
    </source>
</evidence>
<proteinExistence type="inferred from homology"/>
<sequence length="201" mass="22943">MEIKTCRNSLGSETRVSPSTIKFVVNLVSSAKDASQSEFRREMNFLNKYDSQNVFSKEFLRLKIQYRSDLELHSITMKKSGVLFLLGIIFLVLIGVQGTPVMRKGRCSCINTNQGTIHLQSLKDLKQFAPNLSCEKTEIIATLKNGDQTCLNPDSADVKELIKKWEKQVSQKKKQKNGKKHQKKKVLKVRKSQRPQQKKTA</sequence>
<feature type="compositionally biased region" description="Basic residues" evidence="10">
    <location>
        <begin position="170"/>
        <end position="201"/>
    </location>
</feature>
<evidence type="ECO:0000256" key="11">
    <source>
        <dbReference type="SAM" id="Phobius"/>
    </source>
</evidence>
<dbReference type="GO" id="GO:0071222">
    <property type="term" value="P:cellular response to lipopolysaccharide"/>
    <property type="evidence" value="ECO:0000318"/>
    <property type="project" value="GO_Central"/>
</dbReference>
<dbReference type="Bgee" id="ENSMMUG00000043801">
    <property type="expression patterns" value="Expressed in colon and 16 other cell types or tissues"/>
</dbReference>
<keyword evidence="4" id="KW-0202">Cytokine</keyword>
<dbReference type="InterPro" id="IPR036048">
    <property type="entry name" value="Interleukin_8-like_sf"/>
</dbReference>
<keyword evidence="11" id="KW-1133">Transmembrane helix</keyword>
<name>A0A1D5QAH1_MACMU</name>
<dbReference type="PANTHER" id="PTHR12015">
    <property type="entry name" value="SMALL INDUCIBLE CYTOKINE A"/>
    <property type="match status" value="1"/>
</dbReference>
<dbReference type="OMA" id="FRREMNF"/>
<dbReference type="GO" id="GO:0006954">
    <property type="term" value="P:inflammatory response"/>
    <property type="evidence" value="ECO:0000318"/>
    <property type="project" value="GO_Central"/>
</dbReference>
<evidence type="ECO:0000256" key="8">
    <source>
        <dbReference type="ARBA" id="ARBA00023157"/>
    </source>
</evidence>
<keyword evidence="11" id="KW-0472">Membrane</keyword>
<evidence type="ECO:0000313" key="14">
    <source>
        <dbReference type="Proteomes" id="UP000006718"/>
    </source>
</evidence>
<dbReference type="Gene3D" id="2.40.50.40">
    <property type="match status" value="1"/>
</dbReference>
<dbReference type="FunFam" id="2.40.50.40:FF:000004">
    <property type="entry name" value="C-X-C motif chemokine"/>
    <property type="match status" value="1"/>
</dbReference>
<dbReference type="GO" id="GO:0070098">
    <property type="term" value="P:chemokine-mediated signaling pathway"/>
    <property type="evidence" value="ECO:0000318"/>
    <property type="project" value="GO_Central"/>
</dbReference>
<dbReference type="VGNC" id="VGNC:100215">
    <property type="gene designation" value="CXCL9"/>
</dbReference>
<dbReference type="PaxDb" id="9544-ENSMMUP00000027499"/>
<accession>A0A1D5QAH1</accession>
<evidence type="ECO:0000256" key="3">
    <source>
        <dbReference type="ARBA" id="ARBA00022500"/>
    </source>
</evidence>
<dbReference type="PRINTS" id="PR00437">
    <property type="entry name" value="SMALLCYTKCXC"/>
</dbReference>
<reference evidence="13" key="4">
    <citation type="submission" date="2025-09" db="UniProtKB">
        <authorList>
            <consortium name="Ensembl"/>
        </authorList>
    </citation>
    <scope>IDENTIFICATION</scope>
    <source>
        <strain evidence="13">17573</strain>
    </source>
</reference>
<protein>
    <submittedName>
        <fullName evidence="13">C-X-C motif chemokine ligand 9</fullName>
    </submittedName>
</protein>
<evidence type="ECO:0000256" key="2">
    <source>
        <dbReference type="ARBA" id="ARBA00010665"/>
    </source>
</evidence>
<keyword evidence="8" id="KW-1015">Disulfide bond</keyword>
<evidence type="ECO:0000256" key="10">
    <source>
        <dbReference type="SAM" id="MobiDB-lite"/>
    </source>
</evidence>
<reference evidence="13" key="3">
    <citation type="submission" date="2025-08" db="UniProtKB">
        <authorList>
            <consortium name="Ensembl"/>
        </authorList>
    </citation>
    <scope>IDENTIFICATION</scope>
    <source>
        <strain evidence="13">17573</strain>
    </source>
</reference>
<dbReference type="GO" id="GO:0005615">
    <property type="term" value="C:extracellular space"/>
    <property type="evidence" value="ECO:0000318"/>
    <property type="project" value="GO_Central"/>
</dbReference>
<keyword evidence="14" id="KW-1185">Reference proteome</keyword>
<feature type="domain" description="Chemokine interleukin-8-like" evidence="12">
    <location>
        <begin position="104"/>
        <end position="165"/>
    </location>
</feature>
<dbReference type="Ensembl" id="ENSMMUT00000078628.2">
    <property type="protein sequence ID" value="ENSMMUP00000045039.2"/>
    <property type="gene ID" value="ENSMMUG00000043801.2"/>
</dbReference>
<dbReference type="InterPro" id="IPR033899">
    <property type="entry name" value="CXC_Chemokine_domain"/>
</dbReference>
<dbReference type="GO" id="GO:0030593">
    <property type="term" value="P:neutrophil chemotaxis"/>
    <property type="evidence" value="ECO:0000318"/>
    <property type="project" value="GO_Central"/>
</dbReference>
<comment type="subcellular location">
    <subcellularLocation>
        <location evidence="1">Secreted</location>
    </subcellularLocation>
</comment>
<dbReference type="InterPro" id="IPR001089">
    <property type="entry name" value="Chemokine_CXC"/>
</dbReference>
<evidence type="ECO:0000256" key="7">
    <source>
        <dbReference type="ARBA" id="ARBA00022934"/>
    </source>
</evidence>
<dbReference type="AlphaFoldDB" id="A0A1D5QAH1"/>
<dbReference type="GO" id="GO:0045236">
    <property type="term" value="F:CXCR chemokine receptor binding"/>
    <property type="evidence" value="ECO:0000318"/>
    <property type="project" value="GO_Central"/>
</dbReference>
<dbReference type="Proteomes" id="UP000006718">
    <property type="component" value="Chromosome 5"/>
</dbReference>
<evidence type="ECO:0000256" key="5">
    <source>
        <dbReference type="ARBA" id="ARBA00022525"/>
    </source>
</evidence>
<organism evidence="13 14">
    <name type="scientific">Macaca mulatta</name>
    <name type="common">Rhesus macaque</name>
    <dbReference type="NCBI Taxonomy" id="9544"/>
    <lineage>
        <taxon>Eukaryota</taxon>
        <taxon>Metazoa</taxon>
        <taxon>Chordata</taxon>
        <taxon>Craniata</taxon>
        <taxon>Vertebrata</taxon>
        <taxon>Euteleostomi</taxon>
        <taxon>Mammalia</taxon>
        <taxon>Eutheria</taxon>
        <taxon>Euarchontoglires</taxon>
        <taxon>Primates</taxon>
        <taxon>Haplorrhini</taxon>
        <taxon>Catarrhini</taxon>
        <taxon>Cercopithecidae</taxon>
        <taxon>Cercopithecinae</taxon>
        <taxon>Macaca</taxon>
    </lineage>
</organism>
<dbReference type="InParanoid" id="A0A1D5QAH1"/>
<keyword evidence="7" id="KW-0164">Citrullination</keyword>
<gene>
    <name evidence="13 15" type="primary">CXCL9</name>
</gene>
<feature type="region of interest" description="Disordered" evidence="10">
    <location>
        <begin position="169"/>
        <end position="201"/>
    </location>
</feature>
<feature type="transmembrane region" description="Helical" evidence="11">
    <location>
        <begin position="82"/>
        <end position="102"/>
    </location>
</feature>
<dbReference type="SUPFAM" id="SSF54117">
    <property type="entry name" value="Interleukin 8-like chemokines"/>
    <property type="match status" value="1"/>
</dbReference>
<dbReference type="CDD" id="cd00273">
    <property type="entry name" value="Chemokine_CXC"/>
    <property type="match status" value="1"/>
</dbReference>
<dbReference type="GO" id="GO:0006955">
    <property type="term" value="P:immune response"/>
    <property type="evidence" value="ECO:0007669"/>
    <property type="project" value="InterPro"/>
</dbReference>
<evidence type="ECO:0000256" key="1">
    <source>
        <dbReference type="ARBA" id="ARBA00004613"/>
    </source>
</evidence>
<dbReference type="eggNOG" id="ENOG502TDRN">
    <property type="taxonomic scope" value="Eukaryota"/>
</dbReference>